<name>A0ABX5LN39_9BACT</name>
<sequence length="217" mass="23809">MNFCDSIKSKNGSALECASSVSSIEYNSLADTSVYILIQKENDFMSVMLTRTSQTCEDPIQNDKAVGNPGVLTLSEVLLTELLRLENWGVVKSSKESLEKFLRQEIEAMKSKGSCDDIEATEYTEGVGANHIVGPACCSVIQNKTAIFPIKIATPNFGIQKIAQGKFRIEGVNAGVEYKVFDMNGKLLQQKNLNGNSIQVPHQSVILEINGMRKVLK</sequence>
<reference evidence="1 2" key="1">
    <citation type="submission" date="2018-05" db="EMBL/GenBank/DDBJ databases">
        <title>Animal gut microbial communities from fecal samples from Wisconsin, USA.</title>
        <authorList>
            <person name="Neumann A."/>
        </authorList>
    </citation>
    <scope>NUCLEOTIDE SEQUENCE [LARGE SCALE GENOMIC DNA]</scope>
    <source>
        <strain evidence="1 2">UWS4</strain>
    </source>
</reference>
<dbReference type="Proteomes" id="UP000245523">
    <property type="component" value="Unassembled WGS sequence"/>
</dbReference>
<proteinExistence type="predicted"/>
<evidence type="ECO:0000313" key="1">
    <source>
        <dbReference type="EMBL" id="PWL03832.1"/>
    </source>
</evidence>
<dbReference type="EMBL" id="QGHD01000002">
    <property type="protein sequence ID" value="PWL03832.1"/>
    <property type="molecule type" value="Genomic_DNA"/>
</dbReference>
<organism evidence="1 2">
    <name type="scientific">Hallerella porci</name>
    <dbReference type="NCBI Taxonomy" id="1945871"/>
    <lineage>
        <taxon>Bacteria</taxon>
        <taxon>Pseudomonadati</taxon>
        <taxon>Fibrobacterota</taxon>
        <taxon>Fibrobacteria</taxon>
        <taxon>Fibrobacterales</taxon>
        <taxon>Fibrobacteraceae</taxon>
        <taxon>Hallerella</taxon>
    </lineage>
</organism>
<keyword evidence="2" id="KW-1185">Reference proteome</keyword>
<protein>
    <submittedName>
        <fullName evidence="1">Uncharacterized protein</fullName>
    </submittedName>
</protein>
<gene>
    <name evidence="1" type="ORF">B0H50_1023</name>
</gene>
<accession>A0ABX5LN39</accession>
<evidence type="ECO:0000313" key="2">
    <source>
        <dbReference type="Proteomes" id="UP000245523"/>
    </source>
</evidence>
<comment type="caution">
    <text evidence="1">The sequence shown here is derived from an EMBL/GenBank/DDBJ whole genome shotgun (WGS) entry which is preliminary data.</text>
</comment>